<keyword evidence="3" id="KW-1185">Reference proteome</keyword>
<evidence type="ECO:0008006" key="4">
    <source>
        <dbReference type="Google" id="ProtNLM"/>
    </source>
</evidence>
<reference evidence="2 3" key="1">
    <citation type="submission" date="2014-11" db="EMBL/GenBank/DDBJ databases">
        <authorList>
            <person name="Wibberg Daniel"/>
        </authorList>
    </citation>
    <scope>NUCLEOTIDE SEQUENCE [LARGE SCALE GENOMIC DNA]</scope>
    <source>
        <strain evidence="2">Rhizoctonia solani AG1-IB 7/3/14</strain>
    </source>
</reference>
<organism evidence="2 3">
    <name type="scientific">Thanatephorus cucumeris (strain AG1-IB / isolate 7/3/14)</name>
    <name type="common">Lettuce bottom rot fungus</name>
    <name type="synonym">Rhizoctonia solani</name>
    <dbReference type="NCBI Taxonomy" id="1108050"/>
    <lineage>
        <taxon>Eukaryota</taxon>
        <taxon>Fungi</taxon>
        <taxon>Dikarya</taxon>
        <taxon>Basidiomycota</taxon>
        <taxon>Agaricomycotina</taxon>
        <taxon>Agaricomycetes</taxon>
        <taxon>Cantharellales</taxon>
        <taxon>Ceratobasidiaceae</taxon>
        <taxon>Rhizoctonia</taxon>
        <taxon>Rhizoctonia solani AG-1</taxon>
    </lineage>
</organism>
<feature type="region of interest" description="Disordered" evidence="1">
    <location>
        <begin position="186"/>
        <end position="484"/>
    </location>
</feature>
<dbReference type="EMBL" id="LN679107">
    <property type="protein sequence ID" value="CEL63348.1"/>
    <property type="molecule type" value="Genomic_DNA"/>
</dbReference>
<feature type="compositionally biased region" description="Polar residues" evidence="1">
    <location>
        <begin position="305"/>
        <end position="321"/>
    </location>
</feature>
<evidence type="ECO:0000313" key="2">
    <source>
        <dbReference type="EMBL" id="CEL63348.1"/>
    </source>
</evidence>
<dbReference type="OrthoDB" id="3253905at2759"/>
<accession>A0A0B7G4B9</accession>
<evidence type="ECO:0000313" key="3">
    <source>
        <dbReference type="Proteomes" id="UP000059188"/>
    </source>
</evidence>
<evidence type="ECO:0000256" key="1">
    <source>
        <dbReference type="SAM" id="MobiDB-lite"/>
    </source>
</evidence>
<feature type="compositionally biased region" description="Polar residues" evidence="1">
    <location>
        <begin position="407"/>
        <end position="426"/>
    </location>
</feature>
<protein>
    <recommendedName>
        <fullName evidence="4">BRCT domain-containing protein</fullName>
    </recommendedName>
</protein>
<sequence>MVDEVRMNGNMDNLFVRDGRPLRIHFDNTRITALAIRQLSWVIEKAGGATVDGPSSADVLVVDPAAAWVFQAFLKTKRPELRPIVVLAFWIPLCLTSRNLIWMGHTYWEQVAIPSEWSPRSGIPQGITAYSSFLAGITYAKHALPTANRVASRSSNIQQRDSSVVSHLDNSDAEVSQSLELGLLSDDESLETTQKSSRDAVRGKKNHLGSPRTNASPERPTERDEAEVSGIIPTDNNSLPLEDVNMTPVSPITEPAQQPLIDSALGNVAPPSLSAPPTESAKRQSLVPESSNSERPSSPRPSSSQNDTPQPSVDTSVTRTTVAVDPDISSESSSIQPAETEPPIPPPHSETKSTVPRDPETVVNGKEAYVPPTLESTTPPVSEHPTTAPLESNPHVPNITTDKRSIDGTTPNISSGEDNISTSAAQPLNVPDESPKKRAQSSIEASIFNKPSESTMHVAYPAKLSSTKPRASTSSAHPTTPHLL</sequence>
<dbReference type="AlphaFoldDB" id="A0A0B7G4B9"/>
<gene>
    <name evidence="2" type="ORF">RSOLAG1IB_05392</name>
</gene>
<feature type="compositionally biased region" description="Polar residues" evidence="1">
    <location>
        <begin position="464"/>
        <end position="478"/>
    </location>
</feature>
<feature type="compositionally biased region" description="Low complexity" evidence="1">
    <location>
        <begin position="288"/>
        <end position="304"/>
    </location>
</feature>
<proteinExistence type="predicted"/>
<feature type="compositionally biased region" description="Polar residues" evidence="1">
    <location>
        <begin position="440"/>
        <end position="455"/>
    </location>
</feature>
<name>A0A0B7G4B9_THACB</name>
<feature type="compositionally biased region" description="Basic and acidic residues" evidence="1">
    <location>
        <begin position="349"/>
        <end position="360"/>
    </location>
</feature>
<dbReference type="Proteomes" id="UP000059188">
    <property type="component" value="Unassembled WGS sequence"/>
</dbReference>